<protein>
    <recommendedName>
        <fullName evidence="6">SURF1-like protein</fullName>
    </recommendedName>
</protein>
<feature type="compositionally biased region" description="Low complexity" evidence="7">
    <location>
        <begin position="335"/>
        <end position="347"/>
    </location>
</feature>
<evidence type="ECO:0000256" key="5">
    <source>
        <dbReference type="ARBA" id="ARBA00023136"/>
    </source>
</evidence>
<evidence type="ECO:0000256" key="3">
    <source>
        <dbReference type="ARBA" id="ARBA00022692"/>
    </source>
</evidence>
<dbReference type="PROSITE" id="PS50895">
    <property type="entry name" value="SURF1"/>
    <property type="match status" value="1"/>
</dbReference>
<evidence type="ECO:0000313" key="9">
    <source>
        <dbReference type="Proteomes" id="UP001304340"/>
    </source>
</evidence>
<evidence type="ECO:0000256" key="7">
    <source>
        <dbReference type="SAM" id="MobiDB-lite"/>
    </source>
</evidence>
<evidence type="ECO:0000256" key="6">
    <source>
        <dbReference type="RuleBase" id="RU363076"/>
    </source>
</evidence>
<organism evidence="8 9">
    <name type="scientific">Sanguibacter biliveldensis</name>
    <dbReference type="NCBI Taxonomy" id="3030830"/>
    <lineage>
        <taxon>Bacteria</taxon>
        <taxon>Bacillati</taxon>
        <taxon>Actinomycetota</taxon>
        <taxon>Actinomycetes</taxon>
        <taxon>Micrococcales</taxon>
        <taxon>Sanguibacteraceae</taxon>
        <taxon>Sanguibacter</taxon>
    </lineage>
</organism>
<keyword evidence="3 6" id="KW-0812">Transmembrane</keyword>
<gene>
    <name evidence="8" type="ORF">SANBI_002142</name>
</gene>
<dbReference type="InterPro" id="IPR002994">
    <property type="entry name" value="Surf1/Shy1"/>
</dbReference>
<feature type="compositionally biased region" description="Low complexity" evidence="7">
    <location>
        <begin position="21"/>
        <end position="55"/>
    </location>
</feature>
<dbReference type="InterPro" id="IPR045214">
    <property type="entry name" value="Surf1/Surf4"/>
</dbReference>
<evidence type="ECO:0000313" key="8">
    <source>
        <dbReference type="EMBL" id="WPF80899.1"/>
    </source>
</evidence>
<reference evidence="9" key="1">
    <citation type="submission" date="2023-11" db="EMBL/GenBank/DDBJ databases">
        <authorList>
            <person name="Helweg L.P."/>
            <person name="Kiel A."/>
            <person name="Hitz F."/>
            <person name="Ruckert-Reed C."/>
            <person name="Busche T."/>
            <person name="Kaltschmidt B."/>
            <person name="Kaltschmidt C."/>
        </authorList>
    </citation>
    <scope>NUCLEOTIDE SEQUENCE [LARGE SCALE GENOMIC DNA]</scope>
    <source>
        <strain evidence="9">4.1</strain>
    </source>
</reference>
<feature type="transmembrane region" description="Helical" evidence="6">
    <location>
        <begin position="64"/>
        <end position="86"/>
    </location>
</feature>
<sequence>MTDAPSPAPGAPRETQTPVEPTAAQGAEATAAQRAEATAAQRTAEAPAPEAAAPRVQLRTPRQWVALALGVAVLFTGCVLAGRWQWNRHVDRDAQIAVIEANYASDPVPIDELLDGPGDVVPASDVWRRVTVSGTYEADKTVLLRNRPVESQAAFHVLVPFVTDEGTVIVVNRGWIPYGSNSSTPDALPAPPGGEVELTLRLRADEPAADNGAPPGQVQAINTAQVLAAGPDGAAWADGRTYGGYGALAAEDGQPAEGLATLPVPDTDPRSHLSYAFQWWVFAVGGVAGFVVLIRRERRDATIEALGDLPHPFAALGDAGGARDGDGPLGGPQSTGGPHRPGPSGTPGRRRGRQSAEEIEDALIDSSSTR</sequence>
<keyword evidence="5 6" id="KW-0472">Membrane</keyword>
<dbReference type="GO" id="GO:0005886">
    <property type="term" value="C:plasma membrane"/>
    <property type="evidence" value="ECO:0007669"/>
    <property type="project" value="UniProtKB-SubCell"/>
</dbReference>
<dbReference type="AlphaFoldDB" id="A0AAF1C1P3"/>
<dbReference type="Pfam" id="PF02104">
    <property type="entry name" value="SURF1"/>
    <property type="match status" value="1"/>
</dbReference>
<dbReference type="Proteomes" id="UP001304340">
    <property type="component" value="Chromosome"/>
</dbReference>
<proteinExistence type="inferred from homology"/>
<dbReference type="RefSeq" id="WP_319154870.1">
    <property type="nucleotide sequence ID" value="NZ_CP138359.1"/>
</dbReference>
<dbReference type="PANTHER" id="PTHR23427">
    <property type="entry name" value="SURFEIT LOCUS PROTEIN"/>
    <property type="match status" value="1"/>
</dbReference>
<keyword evidence="4 6" id="KW-1133">Transmembrane helix</keyword>
<feature type="region of interest" description="Disordered" evidence="7">
    <location>
        <begin position="1"/>
        <end position="55"/>
    </location>
</feature>
<dbReference type="EMBL" id="CP138359">
    <property type="protein sequence ID" value="WPF80899.1"/>
    <property type="molecule type" value="Genomic_DNA"/>
</dbReference>
<comment type="subcellular location">
    <subcellularLocation>
        <location evidence="6">Cell membrane</location>
        <topology evidence="6">Multi-pass membrane protein</topology>
    </subcellularLocation>
    <subcellularLocation>
        <location evidence="1">Membrane</location>
    </subcellularLocation>
</comment>
<dbReference type="PANTHER" id="PTHR23427:SF2">
    <property type="entry name" value="SURFEIT LOCUS PROTEIN 1"/>
    <property type="match status" value="1"/>
</dbReference>
<evidence type="ECO:0000256" key="1">
    <source>
        <dbReference type="ARBA" id="ARBA00004370"/>
    </source>
</evidence>
<evidence type="ECO:0000256" key="4">
    <source>
        <dbReference type="ARBA" id="ARBA00022989"/>
    </source>
</evidence>
<dbReference type="CDD" id="cd06662">
    <property type="entry name" value="SURF1"/>
    <property type="match status" value="1"/>
</dbReference>
<keyword evidence="6" id="KW-1003">Cell membrane</keyword>
<feature type="compositionally biased region" description="Pro residues" evidence="7">
    <location>
        <begin position="1"/>
        <end position="10"/>
    </location>
</feature>
<comment type="similarity">
    <text evidence="2 6">Belongs to the SURF1 family.</text>
</comment>
<feature type="transmembrane region" description="Helical" evidence="6">
    <location>
        <begin position="277"/>
        <end position="294"/>
    </location>
</feature>
<dbReference type="KEGG" id="sbil:SANBI_002142"/>
<evidence type="ECO:0000256" key="2">
    <source>
        <dbReference type="ARBA" id="ARBA00007165"/>
    </source>
</evidence>
<name>A0AAF1C1P3_9MICO</name>
<accession>A0AAF1C1P3</accession>
<keyword evidence="9" id="KW-1185">Reference proteome</keyword>
<feature type="region of interest" description="Disordered" evidence="7">
    <location>
        <begin position="316"/>
        <end position="370"/>
    </location>
</feature>